<evidence type="ECO:0000313" key="4">
    <source>
        <dbReference type="Proteomes" id="UP000257055"/>
    </source>
</evidence>
<dbReference type="Proteomes" id="UP000257055">
    <property type="component" value="Unassembled WGS sequence"/>
</dbReference>
<dbReference type="InterPro" id="IPR035905">
    <property type="entry name" value="Barstar-like_sf"/>
</dbReference>
<dbReference type="EMBL" id="LARY01000001">
    <property type="protein sequence ID" value="RDX02977.1"/>
    <property type="molecule type" value="Genomic_DNA"/>
</dbReference>
<comment type="similarity">
    <text evidence="1">Belongs to the barstar family.</text>
</comment>
<evidence type="ECO:0000256" key="1">
    <source>
        <dbReference type="ARBA" id="ARBA00006845"/>
    </source>
</evidence>
<protein>
    <recommendedName>
        <fullName evidence="2">Barstar (barnase inhibitor) domain-containing protein</fullName>
    </recommendedName>
</protein>
<name>A0A3D8TW57_9LIST</name>
<feature type="domain" description="Barstar (barnase inhibitor)" evidence="2">
    <location>
        <begin position="2"/>
        <end position="68"/>
    </location>
</feature>
<accession>A0A3D8TW57</accession>
<dbReference type="SUPFAM" id="SSF52038">
    <property type="entry name" value="Barstar-related"/>
    <property type="match status" value="1"/>
</dbReference>
<dbReference type="Pfam" id="PF01337">
    <property type="entry name" value="Barstar"/>
    <property type="match status" value="1"/>
</dbReference>
<organism evidence="3 4">
    <name type="scientific">Listeria kieliensis</name>
    <dbReference type="NCBI Taxonomy" id="1621700"/>
    <lineage>
        <taxon>Bacteria</taxon>
        <taxon>Bacillati</taxon>
        <taxon>Bacillota</taxon>
        <taxon>Bacilli</taxon>
        <taxon>Bacillales</taxon>
        <taxon>Listeriaceae</taxon>
        <taxon>Listeria</taxon>
    </lineage>
</organism>
<dbReference type="AlphaFoldDB" id="A0A3D8TW57"/>
<proteinExistence type="inferred from homology"/>
<sequence>MADKFKLPDSNGWDSFIDWMTDLSWINEQCICFVIEDYSLFLKEDSQSKEMVTEIFEEDILPFWENEVTEVVVDGKPRQFDVYLID</sequence>
<evidence type="ECO:0000313" key="3">
    <source>
        <dbReference type="EMBL" id="RDX02977.1"/>
    </source>
</evidence>
<gene>
    <name evidence="3" type="ORF">UR08_00440</name>
</gene>
<comment type="caution">
    <text evidence="3">The sequence shown here is derived from an EMBL/GenBank/DDBJ whole genome shotgun (WGS) entry which is preliminary data.</text>
</comment>
<reference evidence="4" key="1">
    <citation type="submission" date="2015-04" db="EMBL/GenBank/DDBJ databases">
        <authorList>
            <person name="Schardt J."/>
            <person name="Mueller-Herbst S."/>
            <person name="Scherer S."/>
            <person name="Huptas C."/>
        </authorList>
    </citation>
    <scope>NUCLEOTIDE SEQUENCE [LARGE SCALE GENOMIC DNA]</scope>
    <source>
        <strain evidence="4">Kiel-L1</strain>
    </source>
</reference>
<dbReference type="InterPro" id="IPR000468">
    <property type="entry name" value="Barstar"/>
</dbReference>
<keyword evidence="4" id="KW-1185">Reference proteome</keyword>
<evidence type="ECO:0000259" key="2">
    <source>
        <dbReference type="Pfam" id="PF01337"/>
    </source>
</evidence>